<protein>
    <recommendedName>
        <fullName evidence="1">Guanylate cyclase domain-containing protein</fullName>
    </recommendedName>
</protein>
<accession>A0A382WXR1</accession>
<dbReference type="PROSITE" id="PS50125">
    <property type="entry name" value="GUANYLATE_CYCLASE_2"/>
    <property type="match status" value="1"/>
</dbReference>
<dbReference type="Gene3D" id="3.30.70.1230">
    <property type="entry name" value="Nucleotide cyclase"/>
    <property type="match status" value="1"/>
</dbReference>
<dbReference type="EMBL" id="UINC01163278">
    <property type="protein sequence ID" value="SVD63503.1"/>
    <property type="molecule type" value="Genomic_DNA"/>
</dbReference>
<feature type="domain" description="Guanylate cyclase" evidence="1">
    <location>
        <begin position="10"/>
        <end position="117"/>
    </location>
</feature>
<dbReference type="InterPro" id="IPR029787">
    <property type="entry name" value="Nucleotide_cyclase"/>
</dbReference>
<dbReference type="SMART" id="SM00044">
    <property type="entry name" value="CYCc"/>
    <property type="match status" value="1"/>
</dbReference>
<dbReference type="InterPro" id="IPR001054">
    <property type="entry name" value="A/G_cyclase"/>
</dbReference>
<gene>
    <name evidence="2" type="ORF">METZ01_LOCUS416357</name>
</gene>
<name>A0A382WXR1_9ZZZZ</name>
<feature type="non-terminal residue" evidence="2">
    <location>
        <position position="165"/>
    </location>
</feature>
<dbReference type="PANTHER" id="PTHR43081">
    <property type="entry name" value="ADENYLATE CYCLASE, TERMINAL-DIFFERENTIATION SPECIFIC-RELATED"/>
    <property type="match status" value="1"/>
</dbReference>
<dbReference type="SUPFAM" id="SSF55073">
    <property type="entry name" value="Nucleotide cyclase"/>
    <property type="match status" value="1"/>
</dbReference>
<organism evidence="2">
    <name type="scientific">marine metagenome</name>
    <dbReference type="NCBI Taxonomy" id="408172"/>
    <lineage>
        <taxon>unclassified sequences</taxon>
        <taxon>metagenomes</taxon>
        <taxon>ecological metagenomes</taxon>
    </lineage>
</organism>
<dbReference type="Pfam" id="PF00211">
    <property type="entry name" value="Guanylate_cyc"/>
    <property type="match status" value="1"/>
</dbReference>
<sequence length="165" mass="18075">MTEPKRKLAAIVFTDIVGFTKLSASDQSKASNLLKLQREIFKPLVEKYNGEWIKEMGDGLLLVFDTVMEAVECCIEIQKASDSIEHLDLRIGIHQGEILIDGADVIGDDVNVASRIEPFAAPGGIAISDKVNTSLDRETGFDTKYIGKPSLKGVSQEIKVYCITS</sequence>
<dbReference type="CDD" id="cd07302">
    <property type="entry name" value="CHD"/>
    <property type="match status" value="1"/>
</dbReference>
<dbReference type="GO" id="GO:0035556">
    <property type="term" value="P:intracellular signal transduction"/>
    <property type="evidence" value="ECO:0007669"/>
    <property type="project" value="InterPro"/>
</dbReference>
<dbReference type="AlphaFoldDB" id="A0A382WXR1"/>
<evidence type="ECO:0000313" key="2">
    <source>
        <dbReference type="EMBL" id="SVD63503.1"/>
    </source>
</evidence>
<proteinExistence type="predicted"/>
<dbReference type="InterPro" id="IPR050697">
    <property type="entry name" value="Adenylyl/Guanylyl_Cyclase_3/4"/>
</dbReference>
<dbReference type="GO" id="GO:0009190">
    <property type="term" value="P:cyclic nucleotide biosynthetic process"/>
    <property type="evidence" value="ECO:0007669"/>
    <property type="project" value="InterPro"/>
</dbReference>
<evidence type="ECO:0000259" key="1">
    <source>
        <dbReference type="PROSITE" id="PS50125"/>
    </source>
</evidence>
<dbReference type="PANTHER" id="PTHR43081:SF1">
    <property type="entry name" value="ADENYLATE CYCLASE, TERMINAL-DIFFERENTIATION SPECIFIC"/>
    <property type="match status" value="1"/>
</dbReference>
<reference evidence="2" key="1">
    <citation type="submission" date="2018-05" db="EMBL/GenBank/DDBJ databases">
        <authorList>
            <person name="Lanie J.A."/>
            <person name="Ng W.-L."/>
            <person name="Kazmierczak K.M."/>
            <person name="Andrzejewski T.M."/>
            <person name="Davidsen T.M."/>
            <person name="Wayne K.J."/>
            <person name="Tettelin H."/>
            <person name="Glass J.I."/>
            <person name="Rusch D."/>
            <person name="Podicherti R."/>
            <person name="Tsui H.-C.T."/>
            <person name="Winkler M.E."/>
        </authorList>
    </citation>
    <scope>NUCLEOTIDE SEQUENCE</scope>
</reference>